<dbReference type="Gene3D" id="2.60.40.420">
    <property type="entry name" value="Cupredoxins - blue copper proteins"/>
    <property type="match status" value="1"/>
</dbReference>
<evidence type="ECO:0000256" key="3">
    <source>
        <dbReference type="ARBA" id="ARBA00022723"/>
    </source>
</evidence>
<evidence type="ECO:0000256" key="6">
    <source>
        <dbReference type="ARBA" id="ARBA00023008"/>
    </source>
</evidence>
<evidence type="ECO:0000256" key="5">
    <source>
        <dbReference type="ARBA" id="ARBA00022982"/>
    </source>
</evidence>
<feature type="binding site" evidence="7">
    <location>
        <position position="112"/>
    </location>
    <ligand>
        <name>Cu cation</name>
        <dbReference type="ChEBI" id="CHEBI:23378"/>
    </ligand>
</feature>
<dbReference type="SUPFAM" id="SSF49503">
    <property type="entry name" value="Cupredoxins"/>
    <property type="match status" value="1"/>
</dbReference>
<accession>A0A9Y2L250</accession>
<feature type="binding site" evidence="7">
    <location>
        <position position="120"/>
    </location>
    <ligand>
        <name>Cu cation</name>
        <dbReference type="ChEBI" id="CHEBI:23378"/>
    </ligand>
</feature>
<keyword evidence="5" id="KW-0249">Electron transport</keyword>
<keyword evidence="6 7" id="KW-0186">Copper</keyword>
<feature type="binding site" evidence="7">
    <location>
        <position position="74"/>
    </location>
    <ligand>
        <name>Cu cation</name>
        <dbReference type="ChEBI" id="CHEBI:23378"/>
    </ligand>
</feature>
<keyword evidence="8" id="KW-0732">Signal</keyword>
<dbReference type="EMBL" id="CP127247">
    <property type="protein sequence ID" value="WIY27311.1"/>
    <property type="molecule type" value="Genomic_DNA"/>
</dbReference>
<comment type="cofactor">
    <cofactor evidence="7">
        <name>Cu cation</name>
        <dbReference type="ChEBI" id="CHEBI:23378"/>
    </cofactor>
    <text evidence="7">Binds 1 copper ion per subunit.</text>
</comment>
<evidence type="ECO:0000313" key="10">
    <source>
        <dbReference type="EMBL" id="WIY27311.1"/>
    </source>
</evidence>
<feature type="chain" id="PRO_5040948980" evidence="8">
    <location>
        <begin position="21"/>
        <end position="163"/>
    </location>
</feature>
<dbReference type="AlphaFoldDB" id="A0A9Y2L250"/>
<comment type="subcellular location">
    <subcellularLocation>
        <location evidence="1">Periplasm</location>
    </subcellularLocation>
</comment>
<feature type="binding site" evidence="7">
    <location>
        <position position="115"/>
    </location>
    <ligand>
        <name>Cu cation</name>
        <dbReference type="ChEBI" id="CHEBI:23378"/>
    </ligand>
</feature>
<evidence type="ECO:0000256" key="4">
    <source>
        <dbReference type="ARBA" id="ARBA00022764"/>
    </source>
</evidence>
<dbReference type="RefSeq" id="WP_270920056.1">
    <property type="nucleotide sequence ID" value="NZ_CP127247.1"/>
</dbReference>
<keyword evidence="2" id="KW-0813">Transport</keyword>
<dbReference type="GO" id="GO:0009055">
    <property type="term" value="F:electron transfer activity"/>
    <property type="evidence" value="ECO:0007669"/>
    <property type="project" value="InterPro"/>
</dbReference>
<feature type="domain" description="Blue (type 1) copper" evidence="9">
    <location>
        <begin position="44"/>
        <end position="126"/>
    </location>
</feature>
<dbReference type="GO" id="GO:0005507">
    <property type="term" value="F:copper ion binding"/>
    <property type="evidence" value="ECO:0007669"/>
    <property type="project" value="InterPro"/>
</dbReference>
<proteinExistence type="predicted"/>
<gene>
    <name evidence="10" type="ORF">QPJ95_10515</name>
</gene>
<name>A0A9Y2L250_9RHOB</name>
<evidence type="ECO:0000256" key="7">
    <source>
        <dbReference type="PIRSR" id="PIRSR602386-1"/>
    </source>
</evidence>
<dbReference type="Proteomes" id="UP001238334">
    <property type="component" value="Chromosome"/>
</dbReference>
<dbReference type="InterPro" id="IPR000923">
    <property type="entry name" value="BlueCu_1"/>
</dbReference>
<reference evidence="10 11" key="1">
    <citation type="submission" date="2023-06" db="EMBL/GenBank/DDBJ databases">
        <title>Parasedimentitalea psychrophila sp. nov., a psychrophilic bacterium isolated from deep-sea sediment.</title>
        <authorList>
            <person name="Li A."/>
        </authorList>
    </citation>
    <scope>NUCLEOTIDE SEQUENCE [LARGE SCALE GENOMIC DNA]</scope>
    <source>
        <strain evidence="10 11">QS115</strain>
    </source>
</reference>
<dbReference type="GO" id="GO:0042597">
    <property type="term" value="C:periplasmic space"/>
    <property type="evidence" value="ECO:0007669"/>
    <property type="project" value="UniProtKB-SubCell"/>
</dbReference>
<dbReference type="PRINTS" id="PR00155">
    <property type="entry name" value="AMICYANIN"/>
</dbReference>
<feature type="signal peptide" evidence="8">
    <location>
        <begin position="1"/>
        <end position="20"/>
    </location>
</feature>
<evidence type="ECO:0000259" key="9">
    <source>
        <dbReference type="Pfam" id="PF00127"/>
    </source>
</evidence>
<sequence>MKTIVAWLVGAALLGTPALSEDVVVDMSLGMSHEVNQVTDPMATAATGMFRFDPPLVRLEPGEAVVFVNSRGQHTVHSVPQLWSAEMAPISISNKPRVEVRFDEPGVYGMRCNRHGMYGMAMLVIVGGGGGVTSIDESLGAMRASDREKQAFRDLFELSSTQN</sequence>
<keyword evidence="3 7" id="KW-0479">Metal-binding</keyword>
<organism evidence="10 11">
    <name type="scientific">Parasedimentitalea psychrophila</name>
    <dbReference type="NCBI Taxonomy" id="2997337"/>
    <lineage>
        <taxon>Bacteria</taxon>
        <taxon>Pseudomonadati</taxon>
        <taxon>Pseudomonadota</taxon>
        <taxon>Alphaproteobacteria</taxon>
        <taxon>Rhodobacterales</taxon>
        <taxon>Paracoccaceae</taxon>
        <taxon>Parasedimentitalea</taxon>
    </lineage>
</organism>
<dbReference type="InterPro" id="IPR002386">
    <property type="entry name" value="Amicyanin/Pseudoazurin"/>
</dbReference>
<evidence type="ECO:0000256" key="2">
    <source>
        <dbReference type="ARBA" id="ARBA00022448"/>
    </source>
</evidence>
<evidence type="ECO:0000313" key="11">
    <source>
        <dbReference type="Proteomes" id="UP001238334"/>
    </source>
</evidence>
<dbReference type="KEGG" id="ppso:QPJ95_10515"/>
<evidence type="ECO:0000256" key="8">
    <source>
        <dbReference type="SAM" id="SignalP"/>
    </source>
</evidence>
<dbReference type="InterPro" id="IPR008972">
    <property type="entry name" value="Cupredoxin"/>
</dbReference>
<protein>
    <submittedName>
        <fullName evidence="10">Plastocyanin/azurin family copper-binding protein</fullName>
    </submittedName>
</protein>
<dbReference type="Pfam" id="PF00127">
    <property type="entry name" value="Copper-bind"/>
    <property type="match status" value="1"/>
</dbReference>
<keyword evidence="4" id="KW-0574">Periplasm</keyword>
<evidence type="ECO:0000256" key="1">
    <source>
        <dbReference type="ARBA" id="ARBA00004418"/>
    </source>
</evidence>
<keyword evidence="11" id="KW-1185">Reference proteome</keyword>